<evidence type="ECO:0000313" key="2">
    <source>
        <dbReference type="Proteomes" id="UP000245627"/>
    </source>
</evidence>
<name>A0A2T8HH26_9SPHI</name>
<dbReference type="SUPFAM" id="SSF52467">
    <property type="entry name" value="DHS-like NAD/FAD-binding domain"/>
    <property type="match status" value="1"/>
</dbReference>
<dbReference type="Gene3D" id="3.40.50.1220">
    <property type="entry name" value="TPP-binding domain"/>
    <property type="match status" value="1"/>
</dbReference>
<accession>A0A2T8HH26</accession>
<dbReference type="AlphaFoldDB" id="A0A2T8HH26"/>
<proteinExistence type="predicted"/>
<reference evidence="1 2" key="1">
    <citation type="submission" date="2018-04" db="EMBL/GenBank/DDBJ databases">
        <title>Sphingobacterium cortibacter sp. nov.</title>
        <authorList>
            <person name="Li Y."/>
        </authorList>
    </citation>
    <scope>NUCLEOTIDE SEQUENCE [LARGE SCALE GENOMIC DNA]</scope>
    <source>
        <strain evidence="1 2">2c-3</strain>
    </source>
</reference>
<protein>
    <submittedName>
        <fullName evidence="1">Uncharacterized protein</fullName>
    </submittedName>
</protein>
<sequence length="630" mass="72497">MELNELYELIRHQQVCLFVGSGLSLYAGMPSSKGLIEQLKDDLSEENKSFSKSTDLRIYTDEYATTFGRKQLNTNLKRIFKSTPSNTHLHDLLSRISHVKTIITTNYDHLIENSYGRKALVIIEDTDIFVAHQPSCRIFKIHGDADKPEDIIITRGDYGKLYRRDLSSPFWSSFIAELSSKHIVFLGYGYEDENIWSDLEFIEDRIKNPNKKRILITRGSLDQIKSKKLKNINIDTVQSDAETFIVGLVQNIKKNIIQDMRSKKIDLQTAQDFMQAFDMQISVTASEGSIDVTNIKKVNGVSNQHINFTTLDKGLITKCKQFMSGYETSKLTIPVEKLESFEHVIEGFNFLDRNDLGQIIIAHIPKYSGVCTLNFKEDDFRIQKVLVKVFANAPGTLRIEGSVDGFSFDLSCKHIKEGIQVQFNAKEPDLPTSISSIYKVIRLFYLFFSGKQFTIYTSGNKPITFQIGSLNYAEEFRPTMELLHTLKRLELLYKIRFPKTKLGSIVEEEKLKIEKLKSIFDYGYFAIKDTEGLIIQQKSDVKSILKAFKDPIPKGHCVSIFTDTKQHLTILGKKLELGTEQITLNEPSIQNLDTEFNKMVLQPVDQVLVYHYEKFGFWEFEHKQQFFPFK</sequence>
<organism evidence="1 2">
    <name type="scientific">Sphingobacterium corticibacter</name>
    <dbReference type="NCBI Taxonomy" id="2171749"/>
    <lineage>
        <taxon>Bacteria</taxon>
        <taxon>Pseudomonadati</taxon>
        <taxon>Bacteroidota</taxon>
        <taxon>Sphingobacteriia</taxon>
        <taxon>Sphingobacteriales</taxon>
        <taxon>Sphingobacteriaceae</taxon>
        <taxon>Sphingobacterium</taxon>
    </lineage>
</organism>
<evidence type="ECO:0000313" key="1">
    <source>
        <dbReference type="EMBL" id="PVH24720.1"/>
    </source>
</evidence>
<gene>
    <name evidence="1" type="ORF">DC487_11340</name>
</gene>
<dbReference type="EMBL" id="QDKG01000004">
    <property type="protein sequence ID" value="PVH24720.1"/>
    <property type="molecule type" value="Genomic_DNA"/>
</dbReference>
<dbReference type="Proteomes" id="UP000245627">
    <property type="component" value="Unassembled WGS sequence"/>
</dbReference>
<dbReference type="RefSeq" id="WP_116776105.1">
    <property type="nucleotide sequence ID" value="NZ_QDKG01000004.1"/>
</dbReference>
<dbReference type="Pfam" id="PF13289">
    <property type="entry name" value="SIR2_2"/>
    <property type="match status" value="1"/>
</dbReference>
<comment type="caution">
    <text evidence="1">The sequence shown here is derived from an EMBL/GenBank/DDBJ whole genome shotgun (WGS) entry which is preliminary data.</text>
</comment>
<keyword evidence="2" id="KW-1185">Reference proteome</keyword>
<dbReference type="InterPro" id="IPR029035">
    <property type="entry name" value="DHS-like_NAD/FAD-binding_dom"/>
</dbReference>
<dbReference type="OrthoDB" id="1688888at2"/>